<dbReference type="GO" id="GO:0016301">
    <property type="term" value="F:kinase activity"/>
    <property type="evidence" value="ECO:0007669"/>
    <property type="project" value="UniProtKB-KW"/>
</dbReference>
<dbReference type="Pfam" id="PF02518">
    <property type="entry name" value="HATPase_c"/>
    <property type="match status" value="1"/>
</dbReference>
<feature type="domain" description="Histidine kinase/HSP90-like ATPase" evidence="1">
    <location>
        <begin position="40"/>
        <end position="120"/>
    </location>
</feature>
<evidence type="ECO:0000313" key="2">
    <source>
        <dbReference type="EMBL" id="NYZ18761.1"/>
    </source>
</evidence>
<dbReference type="SUPFAM" id="SSF55874">
    <property type="entry name" value="ATPase domain of HSP90 chaperone/DNA topoisomerase II/histidine kinase"/>
    <property type="match status" value="1"/>
</dbReference>
<gene>
    <name evidence="2" type="ORF">HND93_03485</name>
</gene>
<dbReference type="RefSeq" id="WP_180280477.1">
    <property type="nucleotide sequence ID" value="NZ_JABFDB010000001.1"/>
</dbReference>
<keyword evidence="3" id="KW-1185">Reference proteome</keyword>
<dbReference type="Proteomes" id="UP000584642">
    <property type="component" value="Unassembled WGS sequence"/>
</dbReference>
<keyword evidence="2" id="KW-0418">Kinase</keyword>
<dbReference type="Gene3D" id="3.30.565.10">
    <property type="entry name" value="Histidine kinase-like ATPase, C-terminal domain"/>
    <property type="match status" value="1"/>
</dbReference>
<evidence type="ECO:0000259" key="1">
    <source>
        <dbReference type="Pfam" id="PF02518"/>
    </source>
</evidence>
<keyword evidence="2" id="KW-0808">Transferase</keyword>
<sequence length="443" mass="50004">MSPSEANAMEAADELVKPDMQAVLSRTHLSTNLENFLLPVFEAVSNAMHGIKALYDGEAARLGEIRIRFTSPNDPSKLKITVTDNGIGLDDENYRSFKTPFSGYKLSQHGRGFGRFIAFKVFARSIYSSRYKFFVDEKIRCFRFDISRAKEFHHIAVEPEFSHTGVRVEYDYPLLNWHDLVRELRVDNVADAIGSHFLPNFLYGWLPNITIQFDDEEPTSVTGHFKSVFVQSSAGEVGCDIDGTAEILRYSLSNITKTRSFKNHCLLFSAADRIVGYPRDLTNKLGEPHFIDEGNQKYIVVAVVSSPAFEARLNDSRTGLNLSPKTIESIVTEISNIIQNTESEQILKIKYGQSTDLDVALRENPILRLGLKGKSIKDYVASKPNNWKAEQFVSDLAIERYRASVDLSKEIALAANSPENYKERIQELAGKLDATKKKLWPNM</sequence>
<protein>
    <submittedName>
        <fullName evidence="2">Sensor histidine kinase</fullName>
    </submittedName>
</protein>
<proteinExistence type="predicted"/>
<dbReference type="InterPro" id="IPR003594">
    <property type="entry name" value="HATPase_dom"/>
</dbReference>
<comment type="caution">
    <text evidence="2">The sequence shown here is derived from an EMBL/GenBank/DDBJ whole genome shotgun (WGS) entry which is preliminary data.</text>
</comment>
<organism evidence="2 3">
    <name type="scientific">Azospirillum oleiclasticum</name>
    <dbReference type="NCBI Taxonomy" id="2735135"/>
    <lineage>
        <taxon>Bacteria</taxon>
        <taxon>Pseudomonadati</taxon>
        <taxon>Pseudomonadota</taxon>
        <taxon>Alphaproteobacteria</taxon>
        <taxon>Rhodospirillales</taxon>
        <taxon>Azospirillaceae</taxon>
        <taxon>Azospirillum</taxon>
    </lineage>
</organism>
<dbReference type="EMBL" id="JABFDB010000001">
    <property type="protein sequence ID" value="NYZ18761.1"/>
    <property type="molecule type" value="Genomic_DNA"/>
</dbReference>
<dbReference type="InterPro" id="IPR036890">
    <property type="entry name" value="HATPase_C_sf"/>
</dbReference>
<accession>A0ABX2T382</accession>
<name>A0ABX2T382_9PROT</name>
<evidence type="ECO:0000313" key="3">
    <source>
        <dbReference type="Proteomes" id="UP000584642"/>
    </source>
</evidence>
<reference evidence="2 3" key="1">
    <citation type="submission" date="2020-05" db="EMBL/GenBank/DDBJ databases">
        <title>Azospirillum oleiclasticum sp. nov, a nitrogen-fixing and heavy crude oil-emulsifying bacterium isolated from the crude oil of Yumen Oilfield.</title>
        <authorList>
            <person name="Wu D."/>
            <person name="Cai M."/>
            <person name="Zhang X."/>
        </authorList>
    </citation>
    <scope>NUCLEOTIDE SEQUENCE [LARGE SCALE GENOMIC DNA]</scope>
    <source>
        <strain evidence="2 3">ROY-1-1-2</strain>
    </source>
</reference>